<name>A0A4V1DAZ5_PSEVE</name>
<dbReference type="AlphaFoldDB" id="A0A4V1DAZ5"/>
<dbReference type="GO" id="GO:0016747">
    <property type="term" value="F:acyltransferase activity, transferring groups other than amino-acyl groups"/>
    <property type="evidence" value="ECO:0007669"/>
    <property type="project" value="InterPro"/>
</dbReference>
<reference evidence="3" key="1">
    <citation type="submission" date="2019-04" db="EMBL/GenBank/DDBJ databases">
        <title>Complete genome sequence of Pseudomonas veronii strain PVy, a versatile degrader capable of using multiple contaminants as sole carbon sources.</title>
        <authorList>
            <person name="Lopez-Echartea E."/>
            <person name="Ridl J."/>
            <person name="Pajer P."/>
            <person name="Strejcek M."/>
            <person name="Suman J."/>
            <person name="Uhlik O."/>
        </authorList>
    </citation>
    <scope>NUCLEOTIDE SEQUENCE [LARGE SCALE GENOMIC DNA]</scope>
    <source>
        <strain evidence="3">Pvy</strain>
    </source>
</reference>
<keyword evidence="2" id="KW-0808">Transferase</keyword>
<proteinExistence type="predicted"/>
<dbReference type="Proteomes" id="UP000298274">
    <property type="component" value="Chromosome"/>
</dbReference>
<dbReference type="PANTHER" id="PTHR43072:SF8">
    <property type="entry name" value="ACYLTRANSFERASE FABY-RELATED"/>
    <property type="match status" value="1"/>
</dbReference>
<dbReference type="PANTHER" id="PTHR43072">
    <property type="entry name" value="N-ACETYLTRANSFERASE"/>
    <property type="match status" value="1"/>
</dbReference>
<dbReference type="SUPFAM" id="SSF55729">
    <property type="entry name" value="Acyl-CoA N-acyltransferases (Nat)"/>
    <property type="match status" value="1"/>
</dbReference>
<dbReference type="PROSITE" id="PS51186">
    <property type="entry name" value="GNAT"/>
    <property type="match status" value="1"/>
</dbReference>
<dbReference type="EMBL" id="CP039631">
    <property type="protein sequence ID" value="QCG64836.1"/>
    <property type="molecule type" value="Genomic_DNA"/>
</dbReference>
<dbReference type="InterPro" id="IPR016181">
    <property type="entry name" value="Acyl_CoA_acyltransferase"/>
</dbReference>
<evidence type="ECO:0000313" key="2">
    <source>
        <dbReference type="EMBL" id="QCG64836.1"/>
    </source>
</evidence>
<protein>
    <submittedName>
        <fullName evidence="2">N-acetyltransferase</fullName>
    </submittedName>
</protein>
<feature type="domain" description="N-acetyltransferase" evidence="1">
    <location>
        <begin position="3"/>
        <end position="164"/>
    </location>
</feature>
<dbReference type="Pfam" id="PF13420">
    <property type="entry name" value="Acetyltransf_4"/>
    <property type="match status" value="1"/>
</dbReference>
<dbReference type="RefSeq" id="WP_141123025.1">
    <property type="nucleotide sequence ID" value="NZ_CP039631.3"/>
</dbReference>
<dbReference type="InterPro" id="IPR000182">
    <property type="entry name" value="GNAT_dom"/>
</dbReference>
<sequence length="181" mass="19850">MNYKVRVATPADASAIQAIYAPMVLETVISFELTPPTVDEMAARIAATLPTYPYQVAEVEGNVVGYAYASPHRAREAYRWSVDVTVYVDPAVHRKGVGRALYQQLLPVLEKQGFHAAYAGIALPNAGSIGIHEALGFTHIGTYSEVGFKHGQWHSVGYWRKPLCAVTPPMEITPFSEVQCE</sequence>
<dbReference type="CDD" id="cd04301">
    <property type="entry name" value="NAT_SF"/>
    <property type="match status" value="1"/>
</dbReference>
<evidence type="ECO:0000313" key="3">
    <source>
        <dbReference type="Proteomes" id="UP000298274"/>
    </source>
</evidence>
<gene>
    <name evidence="2" type="ORF">E4167_04215</name>
</gene>
<evidence type="ECO:0000259" key="1">
    <source>
        <dbReference type="PROSITE" id="PS51186"/>
    </source>
</evidence>
<organism evidence="2 3">
    <name type="scientific">Pseudomonas veronii</name>
    <dbReference type="NCBI Taxonomy" id="76761"/>
    <lineage>
        <taxon>Bacteria</taxon>
        <taxon>Pseudomonadati</taxon>
        <taxon>Pseudomonadota</taxon>
        <taxon>Gammaproteobacteria</taxon>
        <taxon>Pseudomonadales</taxon>
        <taxon>Pseudomonadaceae</taxon>
        <taxon>Pseudomonas</taxon>
    </lineage>
</organism>
<dbReference type="NCBIfam" id="NF040504">
    <property type="entry name" value="resist_ArsN1b"/>
    <property type="match status" value="1"/>
</dbReference>
<dbReference type="Gene3D" id="3.40.630.30">
    <property type="match status" value="1"/>
</dbReference>
<accession>A0A4V1DAZ5</accession>